<dbReference type="FunFam" id="3.20.20.70:FF:000024">
    <property type="entry name" value="Indole-3-glycerol phosphate synthase"/>
    <property type="match status" value="1"/>
</dbReference>
<evidence type="ECO:0000256" key="6">
    <source>
        <dbReference type="ARBA" id="ARBA00022822"/>
    </source>
</evidence>
<dbReference type="CDD" id="cd00331">
    <property type="entry name" value="IGPS"/>
    <property type="match status" value="1"/>
</dbReference>
<keyword evidence="5" id="KW-0210">Decarboxylase</keyword>
<protein>
    <recommendedName>
        <fullName evidence="3">indole-3-glycerol-phosphate synthase</fullName>
        <ecNumber evidence="3">4.1.1.48</ecNumber>
    </recommendedName>
</protein>
<dbReference type="UniPathway" id="UPA00035">
    <property type="reaction ID" value="UER00043"/>
</dbReference>
<gene>
    <name evidence="10" type="ORF">MNBD_ACTINO02-1104</name>
</gene>
<name>A0A3B0T5Z2_9ZZZZ</name>
<dbReference type="NCBIfam" id="NF001377">
    <property type="entry name" value="PRK00278.2-4"/>
    <property type="match status" value="1"/>
</dbReference>
<evidence type="ECO:0000256" key="3">
    <source>
        <dbReference type="ARBA" id="ARBA00012362"/>
    </source>
</evidence>
<keyword evidence="4" id="KW-0028">Amino-acid biosynthesis</keyword>
<dbReference type="PANTHER" id="PTHR22854:SF2">
    <property type="entry name" value="INDOLE-3-GLYCEROL-PHOSPHATE SYNTHASE"/>
    <property type="match status" value="1"/>
</dbReference>
<dbReference type="EC" id="4.1.1.48" evidence="3"/>
<evidence type="ECO:0000256" key="1">
    <source>
        <dbReference type="ARBA" id="ARBA00001633"/>
    </source>
</evidence>
<dbReference type="InterPro" id="IPR045186">
    <property type="entry name" value="Indole-3-glycerol_P_synth"/>
</dbReference>
<dbReference type="GO" id="GO:0004425">
    <property type="term" value="F:indole-3-glycerol-phosphate synthase activity"/>
    <property type="evidence" value="ECO:0007669"/>
    <property type="project" value="UniProtKB-EC"/>
</dbReference>
<comment type="catalytic activity">
    <reaction evidence="1">
        <text>1-(2-carboxyphenylamino)-1-deoxy-D-ribulose 5-phosphate + H(+) = (1S,2R)-1-C-(indol-3-yl)glycerol 3-phosphate + CO2 + H2O</text>
        <dbReference type="Rhea" id="RHEA:23476"/>
        <dbReference type="ChEBI" id="CHEBI:15377"/>
        <dbReference type="ChEBI" id="CHEBI:15378"/>
        <dbReference type="ChEBI" id="CHEBI:16526"/>
        <dbReference type="ChEBI" id="CHEBI:58613"/>
        <dbReference type="ChEBI" id="CHEBI:58866"/>
        <dbReference type="EC" id="4.1.1.48"/>
    </reaction>
</comment>
<sequence length="262" mass="27639">MDAGRELAVLEEIVASTRRRIGPLIQNRIDLRAAALSTDPALGFADALAAPGFQIIAEIKRKSPSAGVLAETLVPEEQAVVYVDGGAAAISVLTEPEFFAGSVADLQAVREAVDIPLLRKDFVVDSAQIYETKVLGADAVLLIVAILTDDELARLYDAALSVGLDVLVETHTEHEVERALEIGPRIVGVNNRDLATFVTDLGTAERIAPQVVGRAITVGESGVSSVDGARRMRTAGFDAILVGEALVRADDPAALIAELRVV</sequence>
<evidence type="ECO:0000259" key="9">
    <source>
        <dbReference type="Pfam" id="PF00218"/>
    </source>
</evidence>
<dbReference type="GO" id="GO:0000162">
    <property type="term" value="P:L-tryptophan biosynthetic process"/>
    <property type="evidence" value="ECO:0007669"/>
    <property type="project" value="UniProtKB-UniPathway"/>
</dbReference>
<evidence type="ECO:0000313" key="10">
    <source>
        <dbReference type="EMBL" id="VAW07749.1"/>
    </source>
</evidence>
<dbReference type="PROSITE" id="PS00614">
    <property type="entry name" value="IGPS"/>
    <property type="match status" value="1"/>
</dbReference>
<dbReference type="InterPro" id="IPR011060">
    <property type="entry name" value="RibuloseP-bd_barrel"/>
</dbReference>
<evidence type="ECO:0000256" key="5">
    <source>
        <dbReference type="ARBA" id="ARBA00022793"/>
    </source>
</evidence>
<feature type="domain" description="Indole-3-glycerol phosphate synthase" evidence="9">
    <location>
        <begin position="10"/>
        <end position="259"/>
    </location>
</feature>
<dbReference type="HAMAP" id="MF_00134_A">
    <property type="entry name" value="IGPS_A"/>
    <property type="match status" value="1"/>
</dbReference>
<dbReference type="HAMAP" id="MF_00134_B">
    <property type="entry name" value="IGPS_B"/>
    <property type="match status" value="1"/>
</dbReference>
<comment type="pathway">
    <text evidence="2">Amino-acid biosynthesis; L-tryptophan biosynthesis; L-tryptophan from chorismate: step 4/5.</text>
</comment>
<organism evidence="10">
    <name type="scientific">hydrothermal vent metagenome</name>
    <dbReference type="NCBI Taxonomy" id="652676"/>
    <lineage>
        <taxon>unclassified sequences</taxon>
        <taxon>metagenomes</taxon>
        <taxon>ecological metagenomes</taxon>
    </lineage>
</organism>
<evidence type="ECO:0000256" key="7">
    <source>
        <dbReference type="ARBA" id="ARBA00023141"/>
    </source>
</evidence>
<keyword evidence="6" id="KW-0822">Tryptophan biosynthesis</keyword>
<dbReference type="InterPro" id="IPR001468">
    <property type="entry name" value="Indole-3-GlycerolPSynthase_CS"/>
</dbReference>
<keyword evidence="7" id="KW-0057">Aromatic amino acid biosynthesis</keyword>
<reference evidence="10" key="1">
    <citation type="submission" date="2018-06" db="EMBL/GenBank/DDBJ databases">
        <authorList>
            <person name="Zhirakovskaya E."/>
        </authorList>
    </citation>
    <scope>NUCLEOTIDE SEQUENCE</scope>
</reference>
<dbReference type="AlphaFoldDB" id="A0A3B0T5Z2"/>
<dbReference type="PANTHER" id="PTHR22854">
    <property type="entry name" value="TRYPTOPHAN BIOSYNTHESIS PROTEIN"/>
    <property type="match status" value="1"/>
</dbReference>
<dbReference type="EMBL" id="UOEK01000416">
    <property type="protein sequence ID" value="VAW07749.1"/>
    <property type="molecule type" value="Genomic_DNA"/>
</dbReference>
<dbReference type="InterPro" id="IPR013785">
    <property type="entry name" value="Aldolase_TIM"/>
</dbReference>
<evidence type="ECO:0000256" key="4">
    <source>
        <dbReference type="ARBA" id="ARBA00022605"/>
    </source>
</evidence>
<evidence type="ECO:0000256" key="2">
    <source>
        <dbReference type="ARBA" id="ARBA00004696"/>
    </source>
</evidence>
<evidence type="ECO:0000256" key="8">
    <source>
        <dbReference type="ARBA" id="ARBA00023239"/>
    </source>
</evidence>
<dbReference type="Gene3D" id="3.20.20.70">
    <property type="entry name" value="Aldolase class I"/>
    <property type="match status" value="1"/>
</dbReference>
<dbReference type="GO" id="GO:0004640">
    <property type="term" value="F:phosphoribosylanthranilate isomerase activity"/>
    <property type="evidence" value="ECO:0007669"/>
    <property type="project" value="TreeGrafter"/>
</dbReference>
<accession>A0A3B0T5Z2</accession>
<dbReference type="InterPro" id="IPR013798">
    <property type="entry name" value="Indole-3-glycerol_P_synth_dom"/>
</dbReference>
<proteinExistence type="inferred from homology"/>
<keyword evidence="8 10" id="KW-0456">Lyase</keyword>
<dbReference type="SUPFAM" id="SSF51366">
    <property type="entry name" value="Ribulose-phoshate binding barrel"/>
    <property type="match status" value="1"/>
</dbReference>
<dbReference type="Pfam" id="PF00218">
    <property type="entry name" value="IGPS"/>
    <property type="match status" value="1"/>
</dbReference>